<accession>A0AA35UGN1</accession>
<organism evidence="1 2">
    <name type="scientific">Methylococcus capsulatus</name>
    <dbReference type="NCBI Taxonomy" id="414"/>
    <lineage>
        <taxon>Bacteria</taxon>
        <taxon>Pseudomonadati</taxon>
        <taxon>Pseudomonadota</taxon>
        <taxon>Gammaproteobacteria</taxon>
        <taxon>Methylococcales</taxon>
        <taxon>Methylococcaceae</taxon>
        <taxon>Methylococcus</taxon>
    </lineage>
</organism>
<dbReference type="Proteomes" id="UP001158598">
    <property type="component" value="Chromosome"/>
</dbReference>
<keyword evidence="1" id="KW-0378">Hydrolase</keyword>
<dbReference type="EMBL" id="OX458332">
    <property type="protein sequence ID" value="CAI8762566.1"/>
    <property type="molecule type" value="Genomic_DNA"/>
</dbReference>
<gene>
    <name evidence="1" type="ORF">MCNOR_0864</name>
</gene>
<dbReference type="InterPro" id="IPR003615">
    <property type="entry name" value="HNH_nuc"/>
</dbReference>
<reference evidence="1" key="1">
    <citation type="submission" date="2023-03" db="EMBL/GenBank/DDBJ databases">
        <authorList>
            <person name="Pearce D."/>
        </authorList>
    </citation>
    <scope>NUCLEOTIDE SEQUENCE</scope>
    <source>
        <strain evidence="1">Mc</strain>
    </source>
</reference>
<name>A0AA35UGN1_METCP</name>
<dbReference type="AlphaFoldDB" id="A0AA35UGN1"/>
<dbReference type="CDD" id="cd00085">
    <property type="entry name" value="HNHc"/>
    <property type="match status" value="1"/>
</dbReference>
<dbReference type="EC" id="3.1.21.-" evidence="1"/>
<evidence type="ECO:0000313" key="1">
    <source>
        <dbReference type="EMBL" id="CAI8762566.1"/>
    </source>
</evidence>
<dbReference type="GO" id="GO:0016787">
    <property type="term" value="F:hydrolase activity"/>
    <property type="evidence" value="ECO:0007669"/>
    <property type="project" value="UniProtKB-KW"/>
</dbReference>
<proteinExistence type="predicted"/>
<sequence length="311" mass="36030">MPSDNDKIELLVKRIKYAPSREWVNSYFELVKRIIKITGLDNDDPRLVMSLSPNSTGWRFPVTINNRYVVALRKKKENEQTKLYVGLIFTASAREIPQLRDSPDLGKWGQFRNLRGEDSDPPYFLRFGNFHELLYWLETSEQIYQSWSEALLAEVGRAKSSPYRKSHEPLMYKMAVDVNFRAEILDRVYTESKPGLGLLPEQIDEPQEFYEGASKSITVNAYERNPQARNACIEHYGAKCIICGFVFHEKYGEIGKGFIHVHHIKPLGEICAEYQVDPINDLCPVCPNCHAMLHMRKPPYSLNEIRAMLKR</sequence>
<protein>
    <submittedName>
        <fullName evidence="1">5-methylcytosine-specific restriction enzyme A</fullName>
        <ecNumber evidence="1">3.1.21.-</ecNumber>
    </submittedName>
</protein>
<evidence type="ECO:0000313" key="2">
    <source>
        <dbReference type="Proteomes" id="UP001158598"/>
    </source>
</evidence>